<evidence type="ECO:0000259" key="1">
    <source>
        <dbReference type="PROSITE" id="PS51750"/>
    </source>
</evidence>
<dbReference type="AlphaFoldDB" id="A0A0R1V7V4"/>
<dbReference type="EMBL" id="AZFQ01000018">
    <property type="protein sequence ID" value="KRM00011.1"/>
    <property type="molecule type" value="Genomic_DNA"/>
</dbReference>
<gene>
    <name evidence="2" type="ORF">FD50_GL002337</name>
</gene>
<sequence>MNSPQVASVLGYKDTINALKSHVDNENKTTVLLEDTGSNYKSKTGLINESGMYSLIRTVAIEDEPWFVGKDVAEVLGYSNTRKALIDHVDSEDKNSVTIRDGIKGNPNKSVINESGLYSLILSSKLPEAKEFKHWVTSEVLPSIRKHGAYMTDQKAGVAFYHLRSKPQLRY</sequence>
<reference evidence="2 3" key="1">
    <citation type="journal article" date="2015" name="Genome Announc.">
        <title>Expanding the biotechnology potential of lactobacilli through comparative genomics of 213 strains and associated genera.</title>
        <authorList>
            <person name="Sun Z."/>
            <person name="Harris H.M."/>
            <person name="McCann A."/>
            <person name="Guo C."/>
            <person name="Argimon S."/>
            <person name="Zhang W."/>
            <person name="Yang X."/>
            <person name="Jeffery I.B."/>
            <person name="Cooney J.C."/>
            <person name="Kagawa T.F."/>
            <person name="Liu W."/>
            <person name="Song Y."/>
            <person name="Salvetti E."/>
            <person name="Wrobel A."/>
            <person name="Rasinkangas P."/>
            <person name="Parkhill J."/>
            <person name="Rea M.C."/>
            <person name="O'Sullivan O."/>
            <person name="Ritari J."/>
            <person name="Douillard F.P."/>
            <person name="Paul Ross R."/>
            <person name="Yang R."/>
            <person name="Briner A.E."/>
            <person name="Felis G.E."/>
            <person name="de Vos W.M."/>
            <person name="Barrangou R."/>
            <person name="Klaenhammer T.R."/>
            <person name="Caufield P.W."/>
            <person name="Cui Y."/>
            <person name="Zhang H."/>
            <person name="O'Toole P.W."/>
        </authorList>
    </citation>
    <scope>NUCLEOTIDE SEQUENCE [LARGE SCALE GENOMIC DNA]</scope>
    <source>
        <strain evidence="2 3">DSM 16230</strain>
    </source>
</reference>
<dbReference type="Pfam" id="PF02498">
    <property type="entry name" value="Bro-N"/>
    <property type="match status" value="1"/>
</dbReference>
<dbReference type="STRING" id="1423801.FD50_GL002337"/>
<dbReference type="PROSITE" id="PS51750">
    <property type="entry name" value="BRO_N"/>
    <property type="match status" value="1"/>
</dbReference>
<protein>
    <recommendedName>
        <fullName evidence="1">Bro-N domain-containing protein</fullName>
    </recommendedName>
</protein>
<dbReference type="PANTHER" id="PTHR36180">
    <property type="entry name" value="DNA-BINDING PROTEIN-RELATED-RELATED"/>
    <property type="match status" value="1"/>
</dbReference>
<evidence type="ECO:0000313" key="3">
    <source>
        <dbReference type="Proteomes" id="UP000051166"/>
    </source>
</evidence>
<keyword evidence="3" id="KW-1185">Reference proteome</keyword>
<accession>A0A0R1V7V4</accession>
<organism evidence="2 3">
    <name type="scientific">Liquorilactobacillus satsumensis DSM 16230 = JCM 12392</name>
    <dbReference type="NCBI Taxonomy" id="1423801"/>
    <lineage>
        <taxon>Bacteria</taxon>
        <taxon>Bacillati</taxon>
        <taxon>Bacillota</taxon>
        <taxon>Bacilli</taxon>
        <taxon>Lactobacillales</taxon>
        <taxon>Lactobacillaceae</taxon>
        <taxon>Liquorilactobacillus</taxon>
    </lineage>
</organism>
<feature type="domain" description="Bro-N" evidence="1">
    <location>
        <begin position="52"/>
        <end position="148"/>
    </location>
</feature>
<dbReference type="PANTHER" id="PTHR36180:SF2">
    <property type="entry name" value="BRO FAMILY PROTEIN"/>
    <property type="match status" value="1"/>
</dbReference>
<comment type="caution">
    <text evidence="2">The sequence shown here is derived from an EMBL/GenBank/DDBJ whole genome shotgun (WGS) entry which is preliminary data.</text>
</comment>
<dbReference type="PATRIC" id="fig|1423801.4.peg.2391"/>
<dbReference type="InterPro" id="IPR003497">
    <property type="entry name" value="BRO_N_domain"/>
</dbReference>
<dbReference type="OrthoDB" id="9812611at2"/>
<evidence type="ECO:0000313" key="2">
    <source>
        <dbReference type="EMBL" id="KRM00011.1"/>
    </source>
</evidence>
<name>A0A0R1V7V4_9LACO</name>
<dbReference type="Proteomes" id="UP000051166">
    <property type="component" value="Unassembled WGS sequence"/>
</dbReference>
<proteinExistence type="predicted"/>
<dbReference type="SMART" id="SM01040">
    <property type="entry name" value="Bro-N"/>
    <property type="match status" value="1"/>
</dbReference>